<organism evidence="1 2">
    <name type="scientific">Diphasiastrum complanatum</name>
    <name type="common">Issler's clubmoss</name>
    <name type="synonym">Lycopodium complanatum</name>
    <dbReference type="NCBI Taxonomy" id="34168"/>
    <lineage>
        <taxon>Eukaryota</taxon>
        <taxon>Viridiplantae</taxon>
        <taxon>Streptophyta</taxon>
        <taxon>Embryophyta</taxon>
        <taxon>Tracheophyta</taxon>
        <taxon>Lycopodiopsida</taxon>
        <taxon>Lycopodiales</taxon>
        <taxon>Lycopodiaceae</taxon>
        <taxon>Lycopodioideae</taxon>
        <taxon>Diphasiastrum</taxon>
    </lineage>
</organism>
<gene>
    <name evidence="1" type="ORF">O6H91_09G048600</name>
</gene>
<dbReference type="EMBL" id="CM055100">
    <property type="protein sequence ID" value="KAJ7543695.1"/>
    <property type="molecule type" value="Genomic_DNA"/>
</dbReference>
<proteinExistence type="predicted"/>
<name>A0ACC2CP48_DIPCM</name>
<reference evidence="2" key="1">
    <citation type="journal article" date="2024" name="Proc. Natl. Acad. Sci. U.S.A.">
        <title>Extraordinary preservation of gene collinearity over three hundred million years revealed in homosporous lycophytes.</title>
        <authorList>
            <person name="Li C."/>
            <person name="Wickell D."/>
            <person name="Kuo L.Y."/>
            <person name="Chen X."/>
            <person name="Nie B."/>
            <person name="Liao X."/>
            <person name="Peng D."/>
            <person name="Ji J."/>
            <person name="Jenkins J."/>
            <person name="Williams M."/>
            <person name="Shu S."/>
            <person name="Plott C."/>
            <person name="Barry K."/>
            <person name="Rajasekar S."/>
            <person name="Grimwood J."/>
            <person name="Han X."/>
            <person name="Sun S."/>
            <person name="Hou Z."/>
            <person name="He W."/>
            <person name="Dai G."/>
            <person name="Sun C."/>
            <person name="Schmutz J."/>
            <person name="Leebens-Mack J.H."/>
            <person name="Li F.W."/>
            <person name="Wang L."/>
        </authorList>
    </citation>
    <scope>NUCLEOTIDE SEQUENCE [LARGE SCALE GENOMIC DNA]</scope>
    <source>
        <strain evidence="2">cv. PW_Plant_1</strain>
    </source>
</reference>
<evidence type="ECO:0000313" key="1">
    <source>
        <dbReference type="EMBL" id="KAJ7543695.1"/>
    </source>
</evidence>
<protein>
    <submittedName>
        <fullName evidence="1">Uncharacterized protein</fullName>
    </submittedName>
</protein>
<comment type="caution">
    <text evidence="1">The sequence shown here is derived from an EMBL/GenBank/DDBJ whole genome shotgun (WGS) entry which is preliminary data.</text>
</comment>
<accession>A0ACC2CP48</accession>
<sequence length="161" mass="17538">MGSCRWWSQETEETVALVTGANTGIGFAIVKRLAEEGLTVILTSRNVQNGQKALDLLREEGLDVVFHQLDVTDPDSIIQLAKWVKDQFGGIDILINNAGISSLSSPLSSDNILQTNHYGAKNVIEAMPPLFRHSTAGNRIINVSSMMGQLSVSIPKFTFLP</sequence>
<dbReference type="Proteomes" id="UP001162992">
    <property type="component" value="Chromosome 9"/>
</dbReference>
<keyword evidence="2" id="KW-1185">Reference proteome</keyword>
<evidence type="ECO:0000313" key="2">
    <source>
        <dbReference type="Proteomes" id="UP001162992"/>
    </source>
</evidence>